<evidence type="ECO:0000256" key="2">
    <source>
        <dbReference type="ARBA" id="ARBA00022692"/>
    </source>
</evidence>
<dbReference type="GO" id="GO:0000139">
    <property type="term" value="C:Golgi membrane"/>
    <property type="evidence" value="ECO:0007669"/>
    <property type="project" value="InterPro"/>
</dbReference>
<gene>
    <name evidence="6" type="ORF">B0H17DRAFT_1211414</name>
</gene>
<protein>
    <submittedName>
        <fullName evidence="6">Uncharacterized protein</fullName>
    </submittedName>
</protein>
<evidence type="ECO:0000256" key="3">
    <source>
        <dbReference type="ARBA" id="ARBA00022989"/>
    </source>
</evidence>
<comment type="caution">
    <text evidence="6">The sequence shown here is derived from an EMBL/GenBank/DDBJ whole genome shotgun (WGS) entry which is preliminary data.</text>
</comment>
<keyword evidence="7" id="KW-1185">Reference proteome</keyword>
<name>A0AAD7CV31_MYCRO</name>
<accession>A0AAD7CV31</accession>
<proteinExistence type="predicted"/>
<keyword evidence="3 5" id="KW-1133">Transmembrane helix</keyword>
<feature type="transmembrane region" description="Helical" evidence="5">
    <location>
        <begin position="9"/>
        <end position="27"/>
    </location>
</feature>
<keyword evidence="2 5" id="KW-0812">Transmembrane</keyword>
<dbReference type="AlphaFoldDB" id="A0AAD7CV31"/>
<organism evidence="6 7">
    <name type="scientific">Mycena rosella</name>
    <name type="common">Pink bonnet</name>
    <name type="synonym">Agaricus rosellus</name>
    <dbReference type="NCBI Taxonomy" id="1033263"/>
    <lineage>
        <taxon>Eukaryota</taxon>
        <taxon>Fungi</taxon>
        <taxon>Dikarya</taxon>
        <taxon>Basidiomycota</taxon>
        <taxon>Agaricomycotina</taxon>
        <taxon>Agaricomycetes</taxon>
        <taxon>Agaricomycetidae</taxon>
        <taxon>Agaricales</taxon>
        <taxon>Marasmiineae</taxon>
        <taxon>Mycenaceae</taxon>
        <taxon>Mycena</taxon>
    </lineage>
</organism>
<sequence>MPVLSEGELVGTGILIFNFFSIAGMYFEMVLKNPWADLWVRIVQLSLFSIIPTLLLVLYSLLLHTILVVVMYMSCMSM</sequence>
<dbReference type="Pfam" id="PF04142">
    <property type="entry name" value="Nuc_sug_transp"/>
    <property type="match status" value="1"/>
</dbReference>
<comment type="subcellular location">
    <subcellularLocation>
        <location evidence="1">Membrane</location>
        <topology evidence="1">Multi-pass membrane protein</topology>
    </subcellularLocation>
</comment>
<evidence type="ECO:0000256" key="5">
    <source>
        <dbReference type="SAM" id="Phobius"/>
    </source>
</evidence>
<feature type="transmembrane region" description="Helical" evidence="5">
    <location>
        <begin position="47"/>
        <end position="73"/>
    </location>
</feature>
<keyword evidence="4 5" id="KW-0472">Membrane</keyword>
<dbReference type="GO" id="GO:0015165">
    <property type="term" value="F:pyrimidine nucleotide-sugar transmembrane transporter activity"/>
    <property type="evidence" value="ECO:0007669"/>
    <property type="project" value="InterPro"/>
</dbReference>
<evidence type="ECO:0000313" key="6">
    <source>
        <dbReference type="EMBL" id="KAJ7664149.1"/>
    </source>
</evidence>
<dbReference type="InterPro" id="IPR007271">
    <property type="entry name" value="Nuc_sug_transpt"/>
</dbReference>
<evidence type="ECO:0000256" key="4">
    <source>
        <dbReference type="ARBA" id="ARBA00023136"/>
    </source>
</evidence>
<dbReference type="Proteomes" id="UP001221757">
    <property type="component" value="Unassembled WGS sequence"/>
</dbReference>
<evidence type="ECO:0000313" key="7">
    <source>
        <dbReference type="Proteomes" id="UP001221757"/>
    </source>
</evidence>
<dbReference type="EMBL" id="JARKIE010000226">
    <property type="protein sequence ID" value="KAJ7664149.1"/>
    <property type="molecule type" value="Genomic_DNA"/>
</dbReference>
<evidence type="ECO:0000256" key="1">
    <source>
        <dbReference type="ARBA" id="ARBA00004141"/>
    </source>
</evidence>
<reference evidence="6" key="1">
    <citation type="submission" date="2023-03" db="EMBL/GenBank/DDBJ databases">
        <title>Massive genome expansion in bonnet fungi (Mycena s.s.) driven by repeated elements and novel gene families across ecological guilds.</title>
        <authorList>
            <consortium name="Lawrence Berkeley National Laboratory"/>
            <person name="Harder C.B."/>
            <person name="Miyauchi S."/>
            <person name="Viragh M."/>
            <person name="Kuo A."/>
            <person name="Thoen E."/>
            <person name="Andreopoulos B."/>
            <person name="Lu D."/>
            <person name="Skrede I."/>
            <person name="Drula E."/>
            <person name="Henrissat B."/>
            <person name="Morin E."/>
            <person name="Kohler A."/>
            <person name="Barry K."/>
            <person name="LaButti K."/>
            <person name="Morin E."/>
            <person name="Salamov A."/>
            <person name="Lipzen A."/>
            <person name="Mereny Z."/>
            <person name="Hegedus B."/>
            <person name="Baldrian P."/>
            <person name="Stursova M."/>
            <person name="Weitz H."/>
            <person name="Taylor A."/>
            <person name="Grigoriev I.V."/>
            <person name="Nagy L.G."/>
            <person name="Martin F."/>
            <person name="Kauserud H."/>
        </authorList>
    </citation>
    <scope>NUCLEOTIDE SEQUENCE</scope>
    <source>
        <strain evidence="6">CBHHK067</strain>
    </source>
</reference>